<dbReference type="Gene3D" id="1.20.5.990">
    <property type="entry name" value="Nemo cc2-lz domain - 1d5 darpin complex"/>
    <property type="match status" value="1"/>
</dbReference>
<feature type="region of interest" description="Disordered" evidence="19">
    <location>
        <begin position="426"/>
        <end position="449"/>
    </location>
</feature>
<comment type="subcellular location">
    <subcellularLocation>
        <location evidence="1">Cytoplasm</location>
    </subcellularLocation>
</comment>
<sequence length="511" mass="58764">MPAYDTQTCTIYGKIELYVLPLTRERIMFSMDEVKRENEALRAKLRSYSTLNTFYHETQQEIGRLNQLVSSKDGIIADLRARLGNYEKTLVIEGEEPFLVGPSKSLIESLCKEICKLKQKLKESVEDTAQKLETSKTEIQRLQERLKEKDQELETVRERPEQEKEREIQRLRSTLAEVDRTQATRAVLCNSLAEEAEQLRAQLGATVQVCQELLGRLEKEKSKIAMTDQKTQANETKDSPEVPHLNVIISKLEEENDQLKKRVAYVESLNSKWQKYDSSREEYVRGLCQKLKESNGLASAGPTMTQTVALVPAAGSMPLFQQEIARLNGLLQDKMMECERLSRERDDSKRRDQECIQMLEQQVLAYIEDFKSERADRERAQGKILDLQDEVGRLQLQIRTQSVQDASSSRRLHMGLKKVPHRQTDIAEPLRNSPPETNSKRTISNTAPQGAAELQCPRCLTTYDDEHTAEYLKHWDECAKLCPQLLHFLQTEQLLLQCCLLLLLLPPTLFL</sequence>
<organism evidence="21 22">
    <name type="scientific">Cyprinus carpio</name>
    <name type="common">Common carp</name>
    <dbReference type="NCBI Taxonomy" id="7962"/>
    <lineage>
        <taxon>Eukaryota</taxon>
        <taxon>Metazoa</taxon>
        <taxon>Chordata</taxon>
        <taxon>Craniata</taxon>
        <taxon>Vertebrata</taxon>
        <taxon>Euteleostomi</taxon>
        <taxon>Actinopterygii</taxon>
        <taxon>Neopterygii</taxon>
        <taxon>Teleostei</taxon>
        <taxon>Ostariophysi</taxon>
        <taxon>Cypriniformes</taxon>
        <taxon>Cyprinidae</taxon>
        <taxon>Cyprininae</taxon>
        <taxon>Cyprinus</taxon>
    </lineage>
</organism>
<feature type="coiled-coil region" evidence="18">
    <location>
        <begin position="118"/>
        <end position="181"/>
    </location>
</feature>
<evidence type="ECO:0000256" key="11">
    <source>
        <dbReference type="ARBA" id="ARBA00023163"/>
    </source>
</evidence>
<feature type="coiled-coil region" evidence="18">
    <location>
        <begin position="324"/>
        <end position="397"/>
    </location>
</feature>
<evidence type="ECO:0000256" key="8">
    <source>
        <dbReference type="ARBA" id="ARBA00022843"/>
    </source>
</evidence>
<keyword evidence="2" id="KW-0963">Cytoplasm</keyword>
<evidence type="ECO:0000256" key="3">
    <source>
        <dbReference type="ARBA" id="ARBA00022553"/>
    </source>
</evidence>
<dbReference type="GO" id="GO:0071222">
    <property type="term" value="P:cellular response to lipopolysaccharide"/>
    <property type="evidence" value="ECO:0007669"/>
    <property type="project" value="TreeGrafter"/>
</dbReference>
<dbReference type="GO" id="GO:0034134">
    <property type="term" value="P:toll-like receptor 2 signaling pathway"/>
    <property type="evidence" value="ECO:0007669"/>
    <property type="project" value="TreeGrafter"/>
</dbReference>
<evidence type="ECO:0000256" key="16">
    <source>
        <dbReference type="ARBA" id="ARBA00079469"/>
    </source>
</evidence>
<evidence type="ECO:0000313" key="22">
    <source>
        <dbReference type="Proteomes" id="UP000694701"/>
    </source>
</evidence>
<keyword evidence="7" id="KW-0862">Zinc</keyword>
<name>A0A8C2G7A3_CYPCA</name>
<dbReference type="FunFam" id="1.20.5.990:FF:000005">
    <property type="entry name" value="TNFAIP3 interacting protein 2"/>
    <property type="match status" value="1"/>
</dbReference>
<evidence type="ECO:0000256" key="2">
    <source>
        <dbReference type="ARBA" id="ARBA00022490"/>
    </source>
</evidence>
<keyword evidence="4" id="KW-0053">Apoptosis</keyword>
<comment type="function">
    <text evidence="13">Inhibits NF-kappa-B activation by blocking the interaction of RIPK1 with its downstream effector NEMO/IKBKG. Forms a ternary complex with NFKB1 and MAP3K8 but appears to function upstream of MAP3K8 in the TLR4 signaling pathway that regulates MAP3K8 activation. Involved in activation of the MEK/ERK signaling pathway during innate immune response; this function seems to be stimulus- and cell type specific. Required for stability of MAP3K8. Involved in regulation of apoptosis in endothelial cells; promotes TEK agonist-stimulated endothelial survival. May act as transcriptional coactivator when translocated to the nucleus. Enhances CHUK-mediated NF-kappa-B activation involving NF-kappa-B p50-p65 and p50-c-Rel complexes.</text>
</comment>
<dbReference type="Pfam" id="PF12180">
    <property type="entry name" value="EABR"/>
    <property type="match status" value="1"/>
</dbReference>
<proteinExistence type="predicted"/>
<evidence type="ECO:0000256" key="14">
    <source>
        <dbReference type="ARBA" id="ARBA00063508"/>
    </source>
</evidence>
<accession>A0A8C2G7A3</accession>
<dbReference type="Ensembl" id="ENSCCRT00020073899.1">
    <property type="protein sequence ID" value="ENSCCRP00020067176.1"/>
    <property type="gene ID" value="ENSCCRG00020031536.1"/>
</dbReference>
<evidence type="ECO:0000256" key="7">
    <source>
        <dbReference type="ARBA" id="ARBA00022833"/>
    </source>
</evidence>
<dbReference type="PROSITE" id="PS51801">
    <property type="entry name" value="ZF_CCHC_NOA"/>
    <property type="match status" value="1"/>
</dbReference>
<keyword evidence="5" id="KW-0479">Metal-binding</keyword>
<dbReference type="PANTHER" id="PTHR31882">
    <property type="entry name" value="TNFAIP3-INTERACTING PROTEIN COILED COIL FAMILY MEMBER"/>
    <property type="match status" value="1"/>
</dbReference>
<dbReference type="Gene3D" id="1.20.5.1180">
    <property type="entry name" value="Geminin coiled-coil domain"/>
    <property type="match status" value="1"/>
</dbReference>
<dbReference type="PANTHER" id="PTHR31882:SF6">
    <property type="entry name" value="TNFAIP3-INTERACTING PROTEIN 2"/>
    <property type="match status" value="1"/>
</dbReference>
<dbReference type="AlphaFoldDB" id="A0A8C2G7A3"/>
<evidence type="ECO:0000256" key="12">
    <source>
        <dbReference type="ARBA" id="ARBA00023198"/>
    </source>
</evidence>
<dbReference type="GO" id="GO:0043123">
    <property type="term" value="P:positive regulation of canonical NF-kappaB signal transduction"/>
    <property type="evidence" value="ECO:0007669"/>
    <property type="project" value="TreeGrafter"/>
</dbReference>
<evidence type="ECO:0000256" key="18">
    <source>
        <dbReference type="SAM" id="Coils"/>
    </source>
</evidence>
<dbReference type="GO" id="GO:0006954">
    <property type="term" value="P:inflammatory response"/>
    <property type="evidence" value="ECO:0007669"/>
    <property type="project" value="UniProtKB-KW"/>
</dbReference>
<keyword evidence="10 18" id="KW-0175">Coiled coil</keyword>
<evidence type="ECO:0000256" key="5">
    <source>
        <dbReference type="ARBA" id="ARBA00022723"/>
    </source>
</evidence>
<keyword evidence="9" id="KW-0805">Transcription regulation</keyword>
<evidence type="ECO:0000256" key="17">
    <source>
        <dbReference type="PROSITE-ProRule" id="PRU01142"/>
    </source>
</evidence>
<evidence type="ECO:0000256" key="13">
    <source>
        <dbReference type="ARBA" id="ARBA00055998"/>
    </source>
</evidence>
<dbReference type="InterPro" id="IPR034735">
    <property type="entry name" value="NEMO_ZF"/>
</dbReference>
<evidence type="ECO:0000256" key="15">
    <source>
        <dbReference type="ARBA" id="ARBA00073020"/>
    </source>
</evidence>
<evidence type="ECO:0000256" key="4">
    <source>
        <dbReference type="ARBA" id="ARBA00022703"/>
    </source>
</evidence>
<dbReference type="GO" id="GO:0005737">
    <property type="term" value="C:cytoplasm"/>
    <property type="evidence" value="ECO:0007669"/>
    <property type="project" value="UniProtKB-SubCell"/>
</dbReference>
<comment type="subunit">
    <text evidence="14">Interacts with STK11/LKB1, TNFAIP3, IKBKG, NFKB1, MAP3K8, TEK, RIPK1, CHUK, IKBKB and SMARCD1. Interacts with polyubiquitin.</text>
</comment>
<evidence type="ECO:0000313" key="21">
    <source>
        <dbReference type="Ensembl" id="ENSCCRP00020067176.1"/>
    </source>
</evidence>
<dbReference type="Proteomes" id="UP000694701">
    <property type="component" value="Unplaced"/>
</dbReference>
<dbReference type="GO" id="GO:0006915">
    <property type="term" value="P:apoptotic process"/>
    <property type="evidence" value="ECO:0007669"/>
    <property type="project" value="UniProtKB-KW"/>
</dbReference>
<dbReference type="GO" id="GO:0034138">
    <property type="term" value="P:toll-like receptor 3 signaling pathway"/>
    <property type="evidence" value="ECO:0007669"/>
    <property type="project" value="TreeGrafter"/>
</dbReference>
<evidence type="ECO:0000256" key="10">
    <source>
        <dbReference type="ARBA" id="ARBA00023054"/>
    </source>
</evidence>
<dbReference type="InterPro" id="IPR022008">
    <property type="entry name" value="EABR"/>
</dbReference>
<evidence type="ECO:0000256" key="6">
    <source>
        <dbReference type="ARBA" id="ARBA00022771"/>
    </source>
</evidence>
<keyword evidence="3" id="KW-0597">Phosphoprotein</keyword>
<evidence type="ECO:0000256" key="9">
    <source>
        <dbReference type="ARBA" id="ARBA00023015"/>
    </source>
</evidence>
<feature type="domain" description="CCHC NOA-type" evidence="20">
    <location>
        <begin position="448"/>
        <end position="480"/>
    </location>
</feature>
<dbReference type="GO" id="GO:0008270">
    <property type="term" value="F:zinc ion binding"/>
    <property type="evidence" value="ECO:0007669"/>
    <property type="project" value="UniProtKB-KW"/>
</dbReference>
<keyword evidence="11" id="KW-0804">Transcription</keyword>
<protein>
    <recommendedName>
        <fullName evidence="15">TNFAIP3-interacting protein 2</fullName>
    </recommendedName>
    <alternativeName>
        <fullName evidence="16">A20-binding inhibitor of NF-kappa-B activation 2</fullName>
    </alternativeName>
</protein>
<keyword evidence="12" id="KW-0395">Inflammatory response</keyword>
<evidence type="ECO:0000259" key="20">
    <source>
        <dbReference type="PROSITE" id="PS51801"/>
    </source>
</evidence>
<evidence type="ECO:0000256" key="1">
    <source>
        <dbReference type="ARBA" id="ARBA00004496"/>
    </source>
</evidence>
<reference evidence="21" key="1">
    <citation type="submission" date="2025-08" db="UniProtKB">
        <authorList>
            <consortium name="Ensembl"/>
        </authorList>
    </citation>
    <scope>IDENTIFICATION</scope>
</reference>
<keyword evidence="8" id="KW-0832">Ubl conjugation</keyword>
<feature type="compositionally biased region" description="Polar residues" evidence="19">
    <location>
        <begin position="434"/>
        <end position="448"/>
    </location>
</feature>
<feature type="coiled-coil region" evidence="18">
    <location>
        <begin position="242"/>
        <end position="269"/>
    </location>
</feature>
<dbReference type="GO" id="GO:0070530">
    <property type="term" value="F:K63-linked polyubiquitin modification-dependent protein binding"/>
    <property type="evidence" value="ECO:0007669"/>
    <property type="project" value="InterPro"/>
</dbReference>
<dbReference type="GO" id="GO:0006357">
    <property type="term" value="P:regulation of transcription by RNA polymerase II"/>
    <property type="evidence" value="ECO:0007669"/>
    <property type="project" value="TreeGrafter"/>
</dbReference>
<keyword evidence="6 17" id="KW-0863">Zinc-finger</keyword>
<evidence type="ECO:0000256" key="19">
    <source>
        <dbReference type="SAM" id="MobiDB-lite"/>
    </source>
</evidence>